<evidence type="ECO:0000313" key="1">
    <source>
        <dbReference type="EMBL" id="RDX41855.1"/>
    </source>
</evidence>
<name>A0A371CNI9_9APHY</name>
<keyword evidence="2" id="KW-1185">Reference proteome</keyword>
<dbReference type="EMBL" id="KZ857499">
    <property type="protein sequence ID" value="RDX41855.1"/>
    <property type="molecule type" value="Genomic_DNA"/>
</dbReference>
<evidence type="ECO:0000313" key="2">
    <source>
        <dbReference type="Proteomes" id="UP000256964"/>
    </source>
</evidence>
<accession>A0A371CNI9</accession>
<dbReference type="Proteomes" id="UP000256964">
    <property type="component" value="Unassembled WGS sequence"/>
</dbReference>
<reference evidence="1 2" key="1">
    <citation type="journal article" date="2018" name="Biotechnol. Biofuels">
        <title>Integrative visual omics of the white-rot fungus Polyporus brumalis exposes the biotechnological potential of its oxidative enzymes for delignifying raw plant biomass.</title>
        <authorList>
            <person name="Miyauchi S."/>
            <person name="Rancon A."/>
            <person name="Drula E."/>
            <person name="Hage H."/>
            <person name="Chaduli D."/>
            <person name="Favel A."/>
            <person name="Grisel S."/>
            <person name="Henrissat B."/>
            <person name="Herpoel-Gimbert I."/>
            <person name="Ruiz-Duenas F.J."/>
            <person name="Chevret D."/>
            <person name="Hainaut M."/>
            <person name="Lin J."/>
            <person name="Wang M."/>
            <person name="Pangilinan J."/>
            <person name="Lipzen A."/>
            <person name="Lesage-Meessen L."/>
            <person name="Navarro D."/>
            <person name="Riley R."/>
            <person name="Grigoriev I.V."/>
            <person name="Zhou S."/>
            <person name="Raouche S."/>
            <person name="Rosso M.N."/>
        </authorList>
    </citation>
    <scope>NUCLEOTIDE SEQUENCE [LARGE SCALE GENOMIC DNA]</scope>
    <source>
        <strain evidence="1 2">BRFM 1820</strain>
    </source>
</reference>
<protein>
    <submittedName>
        <fullName evidence="1">Uncharacterized protein</fullName>
    </submittedName>
</protein>
<dbReference type="AlphaFoldDB" id="A0A371CNI9"/>
<organism evidence="1 2">
    <name type="scientific">Lentinus brumalis</name>
    <dbReference type="NCBI Taxonomy" id="2498619"/>
    <lineage>
        <taxon>Eukaryota</taxon>
        <taxon>Fungi</taxon>
        <taxon>Dikarya</taxon>
        <taxon>Basidiomycota</taxon>
        <taxon>Agaricomycotina</taxon>
        <taxon>Agaricomycetes</taxon>
        <taxon>Polyporales</taxon>
        <taxon>Polyporaceae</taxon>
        <taxon>Lentinus</taxon>
    </lineage>
</organism>
<sequence length="181" mass="19453">MRRKNHPICGCVSPPARRATRASHRHPMSAGLLVGDRRLLRSPHLPQHPVSSVPRVFRTPLPVPNARRRLLVLAGGLRSPGSHEGPRLCTCMILCDHTVSHEAATSVEDPPGRGRTTICIPSAPLWDPPGASDSRYICARWAAARRAQGSVWVGAAAAAAGHRSRVPRGFGKASRSQLLSS</sequence>
<gene>
    <name evidence="1" type="ORF">OH76DRAFT_175841</name>
</gene>
<proteinExistence type="predicted"/>